<sequence>MKNQLIRLIAIILLGVCLYINMYEKDELGLMQFFAYVGLLGFTFAVGIPIIFIKNKISLSKKIGLLFLSILIAAIIPLLGLGNLKYILEEHFMNKEMNKVVNQYNVDLQNDEVFLTFQNHLLVGKRDDLFGSIDKTLLVYNAAGKETKRIKITELAKAAVPYLPLTDKEKETTYFDGMKAQGNTYDLWKKIDENDIQLFFRYVTTEVPEDYQPERDMPADAKDIKFHYDITYSPVLDENGEFVFSSDTFHLYKSNESIRVSYKASGMEAIVAPNTAVLVNEIK</sequence>
<dbReference type="Proteomes" id="UP000030487">
    <property type="component" value="Unassembled WGS sequence"/>
</dbReference>
<evidence type="ECO:0000313" key="2">
    <source>
        <dbReference type="EMBL" id="KGR87267.1"/>
    </source>
</evidence>
<keyword evidence="1" id="KW-1133">Transmembrane helix</keyword>
<proteinExistence type="predicted"/>
<feature type="transmembrane region" description="Helical" evidence="1">
    <location>
        <begin position="33"/>
        <end position="53"/>
    </location>
</feature>
<keyword evidence="1" id="KW-0812">Transmembrane</keyword>
<gene>
    <name evidence="2" type="ORF">CD31_06915</name>
</gene>
<feature type="transmembrane region" description="Helical" evidence="1">
    <location>
        <begin position="65"/>
        <end position="88"/>
    </location>
</feature>
<protein>
    <submittedName>
        <fullName evidence="2">Uncharacterized protein</fullName>
    </submittedName>
</protein>
<keyword evidence="1" id="KW-0472">Membrane</keyword>
<dbReference type="EMBL" id="JPVR01000067">
    <property type="protein sequence ID" value="KGR87267.1"/>
    <property type="molecule type" value="Genomic_DNA"/>
</dbReference>
<feature type="transmembrane region" description="Helical" evidence="1">
    <location>
        <begin position="5"/>
        <end position="21"/>
    </location>
</feature>
<comment type="caution">
    <text evidence="2">The sequence shown here is derived from an EMBL/GenBank/DDBJ whole genome shotgun (WGS) entry which is preliminary data.</text>
</comment>
<evidence type="ECO:0000313" key="3">
    <source>
        <dbReference type="Proteomes" id="UP000030487"/>
    </source>
</evidence>
<accession>A0ABR4Y1X7</accession>
<keyword evidence="3" id="KW-1185">Reference proteome</keyword>
<dbReference type="RefSeq" id="WP_036076384.1">
    <property type="nucleotide sequence ID" value="NZ_AVCW01000015.1"/>
</dbReference>
<evidence type="ECO:0000256" key="1">
    <source>
        <dbReference type="SAM" id="Phobius"/>
    </source>
</evidence>
<reference evidence="2 3" key="1">
    <citation type="submission" date="2014-02" db="EMBL/GenBank/DDBJ databases">
        <title>Draft genome sequence of Lysinibacillus boronitolerans NBRC 103108.</title>
        <authorList>
            <person name="Zhang F."/>
            <person name="Wang G."/>
            <person name="Zhang L."/>
        </authorList>
    </citation>
    <scope>NUCLEOTIDE SEQUENCE [LARGE SCALE GENOMIC DNA]</scope>
    <source>
        <strain evidence="2 3">NBRC 103108</strain>
    </source>
</reference>
<name>A0ABR4Y1X7_9BACI</name>
<organism evidence="2 3">
    <name type="scientific">Lysinibacillus boronitolerans JCM 21713 = 10a = NBRC 103108</name>
    <dbReference type="NCBI Taxonomy" id="1294264"/>
    <lineage>
        <taxon>Bacteria</taxon>
        <taxon>Bacillati</taxon>
        <taxon>Bacillota</taxon>
        <taxon>Bacilli</taxon>
        <taxon>Bacillales</taxon>
        <taxon>Bacillaceae</taxon>
        <taxon>Lysinibacillus</taxon>
    </lineage>
</organism>